<name>A0A0A9AS59_ARUDO</name>
<organism evidence="1">
    <name type="scientific">Arundo donax</name>
    <name type="common">Giant reed</name>
    <name type="synonym">Donax arundinaceus</name>
    <dbReference type="NCBI Taxonomy" id="35708"/>
    <lineage>
        <taxon>Eukaryota</taxon>
        <taxon>Viridiplantae</taxon>
        <taxon>Streptophyta</taxon>
        <taxon>Embryophyta</taxon>
        <taxon>Tracheophyta</taxon>
        <taxon>Spermatophyta</taxon>
        <taxon>Magnoliopsida</taxon>
        <taxon>Liliopsida</taxon>
        <taxon>Poales</taxon>
        <taxon>Poaceae</taxon>
        <taxon>PACMAD clade</taxon>
        <taxon>Arundinoideae</taxon>
        <taxon>Arundineae</taxon>
        <taxon>Arundo</taxon>
    </lineage>
</organism>
<sequence>MEDLSTDEKYEKRIDRRH</sequence>
<proteinExistence type="predicted"/>
<protein>
    <submittedName>
        <fullName evidence="1">Uncharacterized protein</fullName>
    </submittedName>
</protein>
<evidence type="ECO:0000313" key="1">
    <source>
        <dbReference type="EMBL" id="JAD51745.1"/>
    </source>
</evidence>
<dbReference type="AlphaFoldDB" id="A0A0A9AS59"/>
<dbReference type="EMBL" id="GBRH01246150">
    <property type="protein sequence ID" value="JAD51745.1"/>
    <property type="molecule type" value="Transcribed_RNA"/>
</dbReference>
<reference evidence="1" key="1">
    <citation type="submission" date="2014-09" db="EMBL/GenBank/DDBJ databases">
        <authorList>
            <person name="Magalhaes I.L.F."/>
            <person name="Oliveira U."/>
            <person name="Santos F.R."/>
            <person name="Vidigal T.H.D.A."/>
            <person name="Brescovit A.D."/>
            <person name="Santos A.J."/>
        </authorList>
    </citation>
    <scope>NUCLEOTIDE SEQUENCE</scope>
    <source>
        <tissue evidence="1">Shoot tissue taken approximately 20 cm above the soil surface</tissue>
    </source>
</reference>
<reference evidence="1" key="2">
    <citation type="journal article" date="2015" name="Data Brief">
        <title>Shoot transcriptome of the giant reed, Arundo donax.</title>
        <authorList>
            <person name="Barrero R.A."/>
            <person name="Guerrero F.D."/>
            <person name="Moolhuijzen P."/>
            <person name="Goolsby J.A."/>
            <person name="Tidwell J."/>
            <person name="Bellgard S.E."/>
            <person name="Bellgard M.I."/>
        </authorList>
    </citation>
    <scope>NUCLEOTIDE SEQUENCE</scope>
    <source>
        <tissue evidence="1">Shoot tissue taken approximately 20 cm above the soil surface</tissue>
    </source>
</reference>
<accession>A0A0A9AS59</accession>